<gene>
    <name evidence="2" type="ORF">FRX31_017632</name>
</gene>
<dbReference type="PANTHER" id="PTHR46388:SF2">
    <property type="entry name" value="NHL REPEAT-CONTAINING PROTEIN 2"/>
    <property type="match status" value="1"/>
</dbReference>
<evidence type="ECO:0000313" key="3">
    <source>
        <dbReference type="Proteomes" id="UP000554482"/>
    </source>
</evidence>
<comment type="caution">
    <text evidence="2">The sequence shown here is derived from an EMBL/GenBank/DDBJ whole genome shotgun (WGS) entry which is preliminary data.</text>
</comment>
<name>A0A7J6W916_THATH</name>
<dbReference type="OrthoDB" id="273823at2759"/>
<dbReference type="EMBL" id="JABWDY010020929">
    <property type="protein sequence ID" value="KAF5192782.1"/>
    <property type="molecule type" value="Genomic_DNA"/>
</dbReference>
<dbReference type="Proteomes" id="UP000554482">
    <property type="component" value="Unassembled WGS sequence"/>
</dbReference>
<evidence type="ECO:0000313" key="2">
    <source>
        <dbReference type="EMBL" id="KAF5192782.1"/>
    </source>
</evidence>
<reference evidence="2 3" key="1">
    <citation type="submission" date="2020-06" db="EMBL/GenBank/DDBJ databases">
        <title>Transcriptomic and genomic resources for Thalictrum thalictroides and T. hernandezii: Facilitating candidate gene discovery in an emerging model plant lineage.</title>
        <authorList>
            <person name="Arias T."/>
            <person name="Riano-Pachon D.M."/>
            <person name="Di Stilio V.S."/>
        </authorList>
    </citation>
    <scope>NUCLEOTIDE SEQUENCE [LARGE SCALE GENOMIC DNA]</scope>
    <source>
        <strain evidence="3">cv. WT478/WT964</strain>
        <tissue evidence="2">Leaves</tissue>
    </source>
</reference>
<proteinExistence type="predicted"/>
<keyword evidence="3" id="KW-1185">Reference proteome</keyword>
<protein>
    <submittedName>
        <fullName evidence="2">Suppressor of quenching 1 protein</fullName>
    </submittedName>
</protein>
<dbReference type="PANTHER" id="PTHR46388">
    <property type="entry name" value="NHL REPEAT-CONTAINING PROTEIN 2"/>
    <property type="match status" value="1"/>
</dbReference>
<sequence length="375" mass="41883">MDDGFAELKALLQQNRGPCRENSPPPNNENRGAPHRDDFIVPPRWEQSFKVEVIPEFYGNKFVDDYYDEFTSAYARSGFREDESLPISRIVNDLEPHIKKGVMVFDPHTLVDAQYKAKYLEQWIPGLKYGGSSFVEKPTEVDKPSATEIVEGKQNITFDGNCRSILNYRAKKWGSGHLSEPSGIAEVGNGRLLIADTNNSVIRYLDLNNGEAELLTLELKGVKPPSPKSKSVKRLRRRSNDGQIISIDGGSSKEGNLYLKISVPEGYHFSKEALSKFNVEIEPENAVGVQPLDGNLSPEGSAFLHFKRSSSIPAMGRINCKAYYCKEDEVCLYQSLSFEVQFREESENSIPAEIILPFVVKPKISTGGLQLSAAQ</sequence>
<dbReference type="AlphaFoldDB" id="A0A7J6W916"/>
<accession>A0A7J6W916</accession>
<dbReference type="SUPFAM" id="SSF101898">
    <property type="entry name" value="NHL repeat"/>
    <property type="match status" value="1"/>
</dbReference>
<organism evidence="2 3">
    <name type="scientific">Thalictrum thalictroides</name>
    <name type="common">Rue-anemone</name>
    <name type="synonym">Anemone thalictroides</name>
    <dbReference type="NCBI Taxonomy" id="46969"/>
    <lineage>
        <taxon>Eukaryota</taxon>
        <taxon>Viridiplantae</taxon>
        <taxon>Streptophyta</taxon>
        <taxon>Embryophyta</taxon>
        <taxon>Tracheophyta</taxon>
        <taxon>Spermatophyta</taxon>
        <taxon>Magnoliopsida</taxon>
        <taxon>Ranunculales</taxon>
        <taxon>Ranunculaceae</taxon>
        <taxon>Thalictroideae</taxon>
        <taxon>Thalictrum</taxon>
    </lineage>
</organism>
<feature type="region of interest" description="Disordered" evidence="1">
    <location>
        <begin position="13"/>
        <end position="38"/>
    </location>
</feature>
<evidence type="ECO:0000256" key="1">
    <source>
        <dbReference type="SAM" id="MobiDB-lite"/>
    </source>
</evidence>